<feature type="transmembrane region" description="Helical" evidence="2">
    <location>
        <begin position="16"/>
        <end position="38"/>
    </location>
</feature>
<dbReference type="GO" id="GO:0016747">
    <property type="term" value="F:acyltransferase activity, transferring groups other than amino-acyl groups"/>
    <property type="evidence" value="ECO:0007669"/>
    <property type="project" value="InterPro"/>
</dbReference>
<evidence type="ECO:0000256" key="1">
    <source>
        <dbReference type="ARBA" id="ARBA00022679"/>
    </source>
</evidence>
<keyword evidence="2" id="KW-0472">Membrane</keyword>
<name>A0A8C4QWV2_EPTBU</name>
<dbReference type="Pfam" id="PF00108">
    <property type="entry name" value="Thiolase_N"/>
    <property type="match status" value="1"/>
</dbReference>
<dbReference type="PANTHER" id="PTHR42870">
    <property type="entry name" value="ACETYL-COA C-ACETYLTRANSFERASE"/>
    <property type="match status" value="1"/>
</dbReference>
<dbReference type="SUPFAM" id="SSF53901">
    <property type="entry name" value="Thiolase-like"/>
    <property type="match status" value="2"/>
</dbReference>
<dbReference type="Gene3D" id="3.40.47.10">
    <property type="match status" value="1"/>
</dbReference>
<feature type="domain" description="Thiolase N-terminal" evidence="3">
    <location>
        <begin position="27"/>
        <end position="173"/>
    </location>
</feature>
<accession>A0A8C4QWV2</accession>
<dbReference type="AlphaFoldDB" id="A0A8C4QWV2"/>
<dbReference type="InterPro" id="IPR016039">
    <property type="entry name" value="Thiolase-like"/>
</dbReference>
<dbReference type="Proteomes" id="UP000694388">
    <property type="component" value="Unplaced"/>
</dbReference>
<feature type="domain" description="Thiolase C-terminal" evidence="4">
    <location>
        <begin position="234"/>
        <end position="289"/>
    </location>
</feature>
<proteinExistence type="predicted"/>
<dbReference type="PANTHER" id="PTHR42870:SF1">
    <property type="entry name" value="NON-SPECIFIC LIPID-TRANSFER PROTEIN-LIKE 2"/>
    <property type="match status" value="1"/>
</dbReference>
<dbReference type="GeneTree" id="ENSGT00940000154327"/>
<feature type="transmembrane region" description="Helical" evidence="2">
    <location>
        <begin position="176"/>
        <end position="200"/>
    </location>
</feature>
<keyword evidence="2" id="KW-1133">Transmembrane helix</keyword>
<dbReference type="Ensembl" id="ENSEBUT00000021587.1">
    <property type="protein sequence ID" value="ENSEBUP00000021012.1"/>
    <property type="gene ID" value="ENSEBUG00000012978.1"/>
</dbReference>
<dbReference type="PROSITE" id="PS00098">
    <property type="entry name" value="THIOLASE_1"/>
    <property type="match status" value="1"/>
</dbReference>
<evidence type="ECO:0000259" key="4">
    <source>
        <dbReference type="Pfam" id="PF22691"/>
    </source>
</evidence>
<reference evidence="5" key="2">
    <citation type="submission" date="2025-09" db="UniProtKB">
        <authorList>
            <consortium name="Ensembl"/>
        </authorList>
    </citation>
    <scope>IDENTIFICATION</scope>
</reference>
<dbReference type="InterPro" id="IPR020615">
    <property type="entry name" value="Thiolase_acyl_enz_int_AS"/>
</dbReference>
<organism evidence="5 6">
    <name type="scientific">Eptatretus burgeri</name>
    <name type="common">Inshore hagfish</name>
    <dbReference type="NCBI Taxonomy" id="7764"/>
    <lineage>
        <taxon>Eukaryota</taxon>
        <taxon>Metazoa</taxon>
        <taxon>Chordata</taxon>
        <taxon>Craniata</taxon>
        <taxon>Vertebrata</taxon>
        <taxon>Cyclostomata</taxon>
        <taxon>Myxini</taxon>
        <taxon>Myxiniformes</taxon>
        <taxon>Myxinidae</taxon>
        <taxon>Eptatretinae</taxon>
        <taxon>Eptatretus</taxon>
    </lineage>
</organism>
<evidence type="ECO:0000313" key="5">
    <source>
        <dbReference type="Ensembl" id="ENSEBUP00000021012.1"/>
    </source>
</evidence>
<dbReference type="InterPro" id="IPR020616">
    <property type="entry name" value="Thiolase_N"/>
</dbReference>
<dbReference type="InterPro" id="IPR055140">
    <property type="entry name" value="Thiolase_C_2"/>
</dbReference>
<reference evidence="5" key="1">
    <citation type="submission" date="2025-08" db="UniProtKB">
        <authorList>
            <consortium name="Ensembl"/>
        </authorList>
    </citation>
    <scope>IDENTIFICATION</scope>
</reference>
<evidence type="ECO:0000313" key="6">
    <source>
        <dbReference type="Proteomes" id="UP000694388"/>
    </source>
</evidence>
<protein>
    <submittedName>
        <fullName evidence="5">Sterol carrier protein 2a</fullName>
    </submittedName>
</protein>
<sequence>QHLILRKGARLRRASLATYVSVLLSMLAYVCIYCVSGTGNSTCGQRAIYHSLGMTGIPIFNVNNNCSSGSTALFGARQVIEGGLADCVLALGFEKMDRGPLTNKFPLHTNPLDHHVEVMGDIYGFDAAPIVPQMFSNAGREHSQKYGTKPEHFAKVAWKNHKHASNNPYVHLFFDVFYSLFLNLFIYLLLGYGAAAAVLVSEEFMRRHGLEDRAVEILVQEMVTDTPETFSTRNAIDLVGYKLTEEAARRCFRRTGLSPFDVQVVELHDCFSANELISYEALGLCPPGKEDTVLIIYLQIINMQIFFYIRKFVPLVSCYNFDLVSCWNIGRAIKKISLLNMGASPEGKAEIRNVVCPRKIMAGNETQEFEWLNHLKTIVKKVDGMFAILSFRRECESVCEICQG</sequence>
<evidence type="ECO:0000259" key="3">
    <source>
        <dbReference type="Pfam" id="PF00108"/>
    </source>
</evidence>
<keyword evidence="6" id="KW-1185">Reference proteome</keyword>
<evidence type="ECO:0000256" key="2">
    <source>
        <dbReference type="SAM" id="Phobius"/>
    </source>
</evidence>
<keyword evidence="2" id="KW-0812">Transmembrane</keyword>
<dbReference type="Pfam" id="PF22691">
    <property type="entry name" value="Thiolase_C_1"/>
    <property type="match status" value="1"/>
</dbReference>
<keyword evidence="1" id="KW-0808">Transferase</keyword>